<dbReference type="NCBIfam" id="NF033611">
    <property type="entry name" value="SAVED"/>
    <property type="match status" value="1"/>
</dbReference>
<protein>
    <recommendedName>
        <fullName evidence="1">SMODS-associated and fused to various effectors domain-containing protein</fullName>
    </recommendedName>
</protein>
<name>S3UBJ0_9GAMM</name>
<organism evidence="2 3">
    <name type="scientific">Acinetobacter colistiniresistens</name>
    <dbReference type="NCBI Taxonomy" id="280145"/>
    <lineage>
        <taxon>Bacteria</taxon>
        <taxon>Pseudomonadati</taxon>
        <taxon>Pseudomonadota</taxon>
        <taxon>Gammaproteobacteria</taxon>
        <taxon>Moraxellales</taxon>
        <taxon>Moraxellaceae</taxon>
        <taxon>Acinetobacter</taxon>
    </lineage>
</organism>
<dbReference type="AlphaFoldDB" id="S3UBJ0"/>
<comment type="caution">
    <text evidence="2">The sequence shown here is derived from an EMBL/GenBank/DDBJ whole genome shotgun (WGS) entry which is preliminary data.</text>
</comment>
<evidence type="ECO:0000259" key="1">
    <source>
        <dbReference type="Pfam" id="PF18145"/>
    </source>
</evidence>
<dbReference type="Pfam" id="PF18145">
    <property type="entry name" value="SAVED"/>
    <property type="match status" value="1"/>
</dbReference>
<dbReference type="EMBL" id="ATGK01000013">
    <property type="protein sequence ID" value="EPG36832.1"/>
    <property type="molecule type" value="Genomic_DNA"/>
</dbReference>
<feature type="domain" description="SMODS-associated and fused to various effectors" evidence="1">
    <location>
        <begin position="304"/>
        <end position="501"/>
    </location>
</feature>
<dbReference type="GeneID" id="45417258"/>
<evidence type="ECO:0000313" key="3">
    <source>
        <dbReference type="Proteomes" id="UP000014559"/>
    </source>
</evidence>
<sequence length="511" mass="58880">MTQAVTVRRDGDNFQARIFWLYAARLLDMDSPVKEIGFEVGPKCFDDIWVEYDGTKSPKDHLGHPILREHIQCKWHVTPDQYRYTDLIDPEFINATSKSFIERAYTAQTTYGNDEGIGVQFKLLTNWRVHIDDHLKSLISTRAGNIRTDRLFFSKTDESKDGRIRKAWREHLNINDEQLKKFVHALAIAERADPLNAVRNQLDDLFAFVGLERVPMSLSTFHYDDLAFQWMAQGRDKLDRQTFRQLCDSEGLLTKGSNRPIIYGVKSFQHPIDRLENRCVKVLNLISEFNEREIRNQDDWSKKLYPELKKFLLEAVQSTDTIKLVLDAHSTLAFAAGSIINIKSGIKVIIEQRTINKNDWFIGDKQTDSNWSDWKFDWKSGQEKAEDIAVAISLTHDIEKDVLNYLASQCNIKEVMIAKLNKDAGNTSVECGQHAFELVEKLVKQINSHQERPKSRLHIFIAAPNSFLFYLGQRLPNLGSVVLYEFDFEGLVHGGYVNSLALPIKKIEQSL</sequence>
<proteinExistence type="predicted"/>
<dbReference type="PATRIC" id="fig|1217696.3.peg.2488"/>
<dbReference type="HOGENOM" id="CLU_040015_0_0_6"/>
<dbReference type="Proteomes" id="UP000014559">
    <property type="component" value="Unassembled WGS sequence"/>
</dbReference>
<dbReference type="RefSeq" id="WP_004777373.1">
    <property type="nucleotide sequence ID" value="NZ_BGNT01000004.1"/>
</dbReference>
<gene>
    <name evidence="2" type="ORF">F907_02529</name>
</gene>
<reference evidence="2 3" key="1">
    <citation type="submission" date="2013-06" db="EMBL/GenBank/DDBJ databases">
        <title>The Genome Sequence of Acinetobacter sp. NIPH 2036.</title>
        <authorList>
            <consortium name="The Broad Institute Genome Sequencing Platform"/>
            <consortium name="The Broad Institute Genome Sequencing Center for Infectious Disease"/>
            <person name="Cerqueira G."/>
            <person name="Feldgarden M."/>
            <person name="Courvalin P."/>
            <person name="Perichon B."/>
            <person name="Grillot-Courvalin C."/>
            <person name="Clermont D."/>
            <person name="Rocha E."/>
            <person name="Yoon E.-J."/>
            <person name="Nemec A."/>
            <person name="Young S.K."/>
            <person name="Zeng Q."/>
            <person name="Gargeya S."/>
            <person name="Fitzgerald M."/>
            <person name="Abouelleil A."/>
            <person name="Alvarado L."/>
            <person name="Berlin A.M."/>
            <person name="Chapman S.B."/>
            <person name="Dewar J."/>
            <person name="Goldberg J."/>
            <person name="Griggs A."/>
            <person name="Gujja S."/>
            <person name="Hansen M."/>
            <person name="Howarth C."/>
            <person name="Imamovic A."/>
            <person name="Larimer J."/>
            <person name="McCowan C."/>
            <person name="Murphy C."/>
            <person name="Pearson M."/>
            <person name="Priest M."/>
            <person name="Roberts A."/>
            <person name="Saif S."/>
            <person name="Shea T."/>
            <person name="Sykes S."/>
            <person name="Wortman J."/>
            <person name="Nusbaum C."/>
            <person name="Birren B."/>
        </authorList>
    </citation>
    <scope>NUCLEOTIDE SEQUENCE [LARGE SCALE GENOMIC DNA]</scope>
    <source>
        <strain evidence="2 3">NIPH 2036</strain>
    </source>
</reference>
<evidence type="ECO:0000313" key="2">
    <source>
        <dbReference type="EMBL" id="EPG36832.1"/>
    </source>
</evidence>
<dbReference type="InterPro" id="IPR040836">
    <property type="entry name" value="SAVED"/>
</dbReference>
<accession>S3UBJ0</accession>